<protein>
    <submittedName>
        <fullName evidence="1">Uncharacterized protein</fullName>
    </submittedName>
</protein>
<keyword evidence="2" id="KW-1185">Reference proteome</keyword>
<accession>A0ACC2P2R7</accession>
<sequence>MKSKKSRKRSHVASSRMKVEFENKMVTCIKSLKKEGEELEDYLENLESDTYGSDIWRELTKLLHNTSRSRTIEDHLKLDYHRFRVWSENIYHGLGVEKKEISRLQSSKKQVKIRIVITHFDEWTQEICAVAGGCVDDFGRVPLDLDIWIKRSSFPPNFPKLESTISGFSVKMISWESLRSNKYIDDIVVNAYLRLVCSHAQSELNVDILPLDVHLVHNIIFYNKLGGYMELMEKIDLKSYKIILFPINDGNEHWTLLVAMPNLKLIIYLDSKHGEIDSNFVNRICSFLQVHWQPEKRINFKKWILFTPKDIPTQFRRKGTIMTMTMNCGPHLLAWSHNICCGKSIIFDDKHMDSVRRRVAEILLTHDGFQNQKLSDRPMEARWLRNHRDKSDIELPKKEVHLKEQTSIPILGYSSTYELCASLHKL</sequence>
<reference evidence="1" key="1">
    <citation type="submission" date="2023-04" db="EMBL/GenBank/DDBJ databases">
        <title>A chromosome-level genome assembly of the parasitoid wasp Eretmocerus hayati.</title>
        <authorList>
            <person name="Zhong Y."/>
            <person name="Liu S."/>
            <person name="Liu Y."/>
        </authorList>
    </citation>
    <scope>NUCLEOTIDE SEQUENCE</scope>
    <source>
        <strain evidence="1">ZJU_SS_LIU_2023</strain>
    </source>
</reference>
<comment type="caution">
    <text evidence="1">The sequence shown here is derived from an EMBL/GenBank/DDBJ whole genome shotgun (WGS) entry which is preliminary data.</text>
</comment>
<evidence type="ECO:0000313" key="2">
    <source>
        <dbReference type="Proteomes" id="UP001239111"/>
    </source>
</evidence>
<gene>
    <name evidence="1" type="ORF">QAD02_013555</name>
</gene>
<dbReference type="Proteomes" id="UP001239111">
    <property type="component" value="Chromosome 2"/>
</dbReference>
<dbReference type="EMBL" id="CM056742">
    <property type="protein sequence ID" value="KAJ8677768.1"/>
    <property type="molecule type" value="Genomic_DNA"/>
</dbReference>
<proteinExistence type="predicted"/>
<organism evidence="1 2">
    <name type="scientific">Eretmocerus hayati</name>
    <dbReference type="NCBI Taxonomy" id="131215"/>
    <lineage>
        <taxon>Eukaryota</taxon>
        <taxon>Metazoa</taxon>
        <taxon>Ecdysozoa</taxon>
        <taxon>Arthropoda</taxon>
        <taxon>Hexapoda</taxon>
        <taxon>Insecta</taxon>
        <taxon>Pterygota</taxon>
        <taxon>Neoptera</taxon>
        <taxon>Endopterygota</taxon>
        <taxon>Hymenoptera</taxon>
        <taxon>Apocrita</taxon>
        <taxon>Proctotrupomorpha</taxon>
        <taxon>Chalcidoidea</taxon>
        <taxon>Aphelinidae</taxon>
        <taxon>Aphelininae</taxon>
        <taxon>Eretmocerus</taxon>
    </lineage>
</organism>
<evidence type="ECO:0000313" key="1">
    <source>
        <dbReference type="EMBL" id="KAJ8677768.1"/>
    </source>
</evidence>
<name>A0ACC2P2R7_9HYME</name>